<feature type="transmembrane region" description="Helical" evidence="5">
    <location>
        <begin position="251"/>
        <end position="269"/>
    </location>
</feature>
<comment type="subcellular location">
    <subcellularLocation>
        <location evidence="1">Endomembrane system</location>
        <topology evidence="1">Multi-pass membrane protein</topology>
    </subcellularLocation>
</comment>
<dbReference type="AlphaFoldDB" id="A0A412DPP8"/>
<keyword evidence="2 5" id="KW-0812">Transmembrane</keyword>
<feature type="transmembrane region" description="Helical" evidence="5">
    <location>
        <begin position="348"/>
        <end position="371"/>
    </location>
</feature>
<evidence type="ECO:0000259" key="6">
    <source>
        <dbReference type="PROSITE" id="PS50850"/>
    </source>
</evidence>
<feature type="transmembrane region" description="Helical" evidence="5">
    <location>
        <begin position="322"/>
        <end position="342"/>
    </location>
</feature>
<dbReference type="PROSITE" id="PS50850">
    <property type="entry name" value="MFS"/>
    <property type="match status" value="1"/>
</dbReference>
<feature type="transmembrane region" description="Helical" evidence="5">
    <location>
        <begin position="34"/>
        <end position="54"/>
    </location>
</feature>
<dbReference type="GO" id="GO:0061513">
    <property type="term" value="F:glucose 6-phosphate:phosphate antiporter activity"/>
    <property type="evidence" value="ECO:0007669"/>
    <property type="project" value="TreeGrafter"/>
</dbReference>
<dbReference type="PIRSF" id="PIRSF002808">
    <property type="entry name" value="Hexose_phosphate_transp"/>
    <property type="match status" value="1"/>
</dbReference>
<dbReference type="EMBL" id="QRTW01000009">
    <property type="protein sequence ID" value="RGR14520.1"/>
    <property type="molecule type" value="Genomic_DNA"/>
</dbReference>
<dbReference type="InterPro" id="IPR051337">
    <property type="entry name" value="OPA_Antiporter"/>
</dbReference>
<organism evidence="7 11">
    <name type="scientific">Bacteroides stercoris</name>
    <dbReference type="NCBI Taxonomy" id="46506"/>
    <lineage>
        <taxon>Bacteria</taxon>
        <taxon>Pseudomonadati</taxon>
        <taxon>Bacteroidota</taxon>
        <taxon>Bacteroidia</taxon>
        <taxon>Bacteroidales</taxon>
        <taxon>Bacteroidaceae</taxon>
        <taxon>Bacteroides</taxon>
    </lineage>
</organism>
<accession>A0A412DPP8</accession>
<evidence type="ECO:0000313" key="14">
    <source>
        <dbReference type="Proteomes" id="UP000285305"/>
    </source>
</evidence>
<feature type="domain" description="Major facilitator superfamily (MFS) profile" evidence="6">
    <location>
        <begin position="36"/>
        <end position="446"/>
    </location>
</feature>
<dbReference type="InterPro" id="IPR011701">
    <property type="entry name" value="MFS"/>
</dbReference>
<feature type="transmembrane region" description="Helical" evidence="5">
    <location>
        <begin position="160"/>
        <end position="184"/>
    </location>
</feature>
<dbReference type="InterPro" id="IPR036259">
    <property type="entry name" value="MFS_trans_sf"/>
</dbReference>
<dbReference type="SUPFAM" id="SSF103473">
    <property type="entry name" value="MFS general substrate transporter"/>
    <property type="match status" value="1"/>
</dbReference>
<evidence type="ECO:0000313" key="12">
    <source>
        <dbReference type="Proteomes" id="UP000283762"/>
    </source>
</evidence>
<feature type="transmembrane region" description="Helical" evidence="5">
    <location>
        <begin position="289"/>
        <end position="310"/>
    </location>
</feature>
<dbReference type="Proteomes" id="UP000283310">
    <property type="component" value="Unassembled WGS sequence"/>
</dbReference>
<dbReference type="Proteomes" id="UP000284604">
    <property type="component" value="Unassembled WGS sequence"/>
</dbReference>
<dbReference type="Proteomes" id="UP000283762">
    <property type="component" value="Unassembled WGS sequence"/>
</dbReference>
<evidence type="ECO:0000256" key="2">
    <source>
        <dbReference type="ARBA" id="ARBA00022692"/>
    </source>
</evidence>
<evidence type="ECO:0000256" key="4">
    <source>
        <dbReference type="ARBA" id="ARBA00023136"/>
    </source>
</evidence>
<dbReference type="Pfam" id="PF07690">
    <property type="entry name" value="MFS_1"/>
    <property type="match status" value="1"/>
</dbReference>
<protein>
    <submittedName>
        <fullName evidence="7">MFS transporter</fullName>
    </submittedName>
</protein>
<feature type="transmembrane region" description="Helical" evidence="5">
    <location>
        <begin position="135"/>
        <end position="153"/>
    </location>
</feature>
<reference evidence="11 12" key="1">
    <citation type="submission" date="2018-08" db="EMBL/GenBank/DDBJ databases">
        <title>A genome reference for cultivated species of the human gut microbiota.</title>
        <authorList>
            <person name="Zou Y."/>
            <person name="Xue W."/>
            <person name="Luo G."/>
        </authorList>
    </citation>
    <scope>NUCLEOTIDE SEQUENCE [LARGE SCALE GENOMIC DNA]</scope>
    <source>
        <strain evidence="7 11">AF26-20BH</strain>
        <strain evidence="10 13">AF35-20</strain>
        <strain evidence="9 12">AM25-16</strain>
        <strain evidence="8 14">AM36-9BH</strain>
    </source>
</reference>
<keyword evidence="4 5" id="KW-0472">Membrane</keyword>
<dbReference type="PANTHER" id="PTHR43826:SF7">
    <property type="entry name" value="PROTEIN UHPC, PUTATIVE-RELATED"/>
    <property type="match status" value="1"/>
</dbReference>
<sequence>MLKNIINFYRVSQPKPCNEESLSEQKQRLKRFQWSTFLAATLGYGMYYVCRLSLNVVKKPIVDEGVFSETELGIIGAVLFFTYAVGKFMNGFLADRSNINRFMSTGLLVTALVNLCLGFVHSFILFAVLWGISGWFQSMGAASCVVGLSRWFTDKKRGSFYGFWSASHNIGEAMTFIIVASIVSALGWRYGFLGAGLVGLIGALVVWRFFHDTPQSKGLPAVNAPEKKKEMDALETEEFNRAQKAVLRNPAIWILALSSAFMYISRYAVNSWGVFYLQAEKGYSTLDASFIISISSVFGIVGTMFSGVISDRFFGGRRNIPALIFGLMNVFALCLFLLVPGVHFWMDALAMILFGLGIGVLICFLGGLMAVDIAPRNASGAALGVVGIASYIGAGLQDVMSGVLIEGNKRLVDGVEVYDFTYINWFWIGAALLSVLLALLVWNARSKE</sequence>
<evidence type="ECO:0000313" key="7">
    <source>
        <dbReference type="EMBL" id="RGR14520.1"/>
    </source>
</evidence>
<dbReference type="Proteomes" id="UP000285305">
    <property type="component" value="Unassembled WGS sequence"/>
</dbReference>
<feature type="transmembrane region" description="Helical" evidence="5">
    <location>
        <begin position="106"/>
        <end position="129"/>
    </location>
</feature>
<dbReference type="GO" id="GO:0035435">
    <property type="term" value="P:phosphate ion transmembrane transport"/>
    <property type="evidence" value="ECO:0007669"/>
    <property type="project" value="TreeGrafter"/>
</dbReference>
<dbReference type="Gene3D" id="1.20.1250.20">
    <property type="entry name" value="MFS general substrate transporter like domains"/>
    <property type="match status" value="2"/>
</dbReference>
<evidence type="ECO:0000313" key="13">
    <source>
        <dbReference type="Proteomes" id="UP000284604"/>
    </source>
</evidence>
<proteinExistence type="predicted"/>
<feature type="transmembrane region" description="Helical" evidence="5">
    <location>
        <begin position="190"/>
        <end position="210"/>
    </location>
</feature>
<dbReference type="CDD" id="cd17312">
    <property type="entry name" value="MFS_OPA_SLC37"/>
    <property type="match status" value="1"/>
</dbReference>
<feature type="transmembrane region" description="Helical" evidence="5">
    <location>
        <begin position="425"/>
        <end position="444"/>
    </location>
</feature>
<evidence type="ECO:0000313" key="10">
    <source>
        <dbReference type="EMBL" id="RHM19291.1"/>
    </source>
</evidence>
<dbReference type="InterPro" id="IPR020846">
    <property type="entry name" value="MFS_dom"/>
</dbReference>
<feature type="transmembrane region" description="Helical" evidence="5">
    <location>
        <begin position="74"/>
        <end position="94"/>
    </location>
</feature>
<keyword evidence="3 5" id="KW-1133">Transmembrane helix</keyword>
<evidence type="ECO:0000313" key="8">
    <source>
        <dbReference type="EMBL" id="RHC29770.1"/>
    </source>
</evidence>
<dbReference type="EMBL" id="QSHQ01000013">
    <property type="protein sequence ID" value="RHC29770.1"/>
    <property type="molecule type" value="Genomic_DNA"/>
</dbReference>
<evidence type="ECO:0000256" key="1">
    <source>
        <dbReference type="ARBA" id="ARBA00004127"/>
    </source>
</evidence>
<dbReference type="PANTHER" id="PTHR43826">
    <property type="entry name" value="GLUCOSE-6-PHOSPHATE EXCHANGER SLC37A4"/>
    <property type="match status" value="1"/>
</dbReference>
<dbReference type="GO" id="GO:0012505">
    <property type="term" value="C:endomembrane system"/>
    <property type="evidence" value="ECO:0007669"/>
    <property type="project" value="UniProtKB-SubCell"/>
</dbReference>
<dbReference type="InterPro" id="IPR000849">
    <property type="entry name" value="Sugar_P_transporter"/>
</dbReference>
<name>A0A412DPP8_BACSE</name>
<dbReference type="GO" id="GO:0005886">
    <property type="term" value="C:plasma membrane"/>
    <property type="evidence" value="ECO:0007669"/>
    <property type="project" value="TreeGrafter"/>
</dbReference>
<evidence type="ECO:0000313" key="11">
    <source>
        <dbReference type="Proteomes" id="UP000283310"/>
    </source>
</evidence>
<evidence type="ECO:0000256" key="3">
    <source>
        <dbReference type="ARBA" id="ARBA00022989"/>
    </source>
</evidence>
<evidence type="ECO:0000256" key="5">
    <source>
        <dbReference type="SAM" id="Phobius"/>
    </source>
</evidence>
<evidence type="ECO:0000313" key="9">
    <source>
        <dbReference type="EMBL" id="RHF76426.1"/>
    </source>
</evidence>
<gene>
    <name evidence="9" type="ORF">DW668_06535</name>
    <name evidence="8" type="ORF">DW853_08545</name>
    <name evidence="7" type="ORF">DWY65_06850</name>
    <name evidence="10" type="ORF">DWZ78_08295</name>
</gene>
<dbReference type="EMBL" id="QRPN01000006">
    <property type="protein sequence ID" value="RHM19291.1"/>
    <property type="molecule type" value="Genomic_DNA"/>
</dbReference>
<feature type="transmembrane region" description="Helical" evidence="5">
    <location>
        <begin position="383"/>
        <end position="405"/>
    </location>
</feature>
<dbReference type="EMBL" id="QRHJ01000013">
    <property type="protein sequence ID" value="RHF76426.1"/>
    <property type="molecule type" value="Genomic_DNA"/>
</dbReference>
<comment type="caution">
    <text evidence="7">The sequence shown here is derived from an EMBL/GenBank/DDBJ whole genome shotgun (WGS) entry which is preliminary data.</text>
</comment>
<dbReference type="RefSeq" id="WP_016661367.1">
    <property type="nucleotide sequence ID" value="NZ_BAABYC010000001.1"/>
</dbReference>